<name>A0A892ZGJ9_9NEIS</name>
<gene>
    <name evidence="1" type="ORF">JQU52_09505</name>
</gene>
<dbReference type="InterPro" id="IPR021322">
    <property type="entry name" value="DUF2924"/>
</dbReference>
<accession>A0A892ZGJ9</accession>
<evidence type="ECO:0000313" key="2">
    <source>
        <dbReference type="Proteomes" id="UP000653156"/>
    </source>
</evidence>
<keyword evidence="2" id="KW-1185">Reference proteome</keyword>
<evidence type="ECO:0000313" key="1">
    <source>
        <dbReference type="EMBL" id="QRQ80967.1"/>
    </source>
</evidence>
<sequence>MSTHIPTPSTPPSVAAQIARLPDLPMADIKALWQQLVGGETPTHNRQFLERRIAYRLQEAEFRKVDANLLDRNQRRIASLVETGKVKKRDRDYRPAAGTVLVREYKGVEHRVIATADGQYEFQSRMYPSLSMIAREITGMRWSGPLFFGLRPPSNAKAKPSTKKRGAR</sequence>
<dbReference type="RefSeq" id="WP_219162030.1">
    <property type="nucleotide sequence ID" value="NZ_CP069798.1"/>
</dbReference>
<reference evidence="1" key="1">
    <citation type="submission" date="2021-02" db="EMBL/GenBank/DDBJ databases">
        <title>Neisseriaceae sp. 26B isolated from the cloaca of a Common Toad-headed Turtle (Mesoclemmys nasuta).</title>
        <authorList>
            <person name="Spergser J."/>
            <person name="Busse H.-J."/>
        </authorList>
    </citation>
    <scope>NUCLEOTIDE SEQUENCE</scope>
    <source>
        <strain evidence="1">26B</strain>
    </source>
</reference>
<organism evidence="1 2">
    <name type="scientific">Paralysiella testudinis</name>
    <dbReference type="NCBI Taxonomy" id="2809020"/>
    <lineage>
        <taxon>Bacteria</taxon>
        <taxon>Pseudomonadati</taxon>
        <taxon>Pseudomonadota</taxon>
        <taxon>Betaproteobacteria</taxon>
        <taxon>Neisseriales</taxon>
        <taxon>Neisseriaceae</taxon>
        <taxon>Paralysiella</taxon>
    </lineage>
</organism>
<dbReference type="KEGG" id="ptes:JQU52_09505"/>
<proteinExistence type="predicted"/>
<dbReference type="EMBL" id="CP069798">
    <property type="protein sequence ID" value="QRQ80967.1"/>
    <property type="molecule type" value="Genomic_DNA"/>
</dbReference>
<dbReference type="Proteomes" id="UP000653156">
    <property type="component" value="Chromosome"/>
</dbReference>
<dbReference type="AlphaFoldDB" id="A0A892ZGJ9"/>
<dbReference type="Pfam" id="PF11149">
    <property type="entry name" value="DUF2924"/>
    <property type="match status" value="1"/>
</dbReference>
<protein>
    <submittedName>
        <fullName evidence="1">DUF2924 domain-containing protein</fullName>
    </submittedName>
</protein>